<proteinExistence type="predicted"/>
<protein>
    <submittedName>
        <fullName evidence="1">Uncharacterized protein</fullName>
    </submittedName>
</protein>
<sequence length="27" mass="3422">MQKAREDKYGQLKWQMNLKLKFHSKRE</sequence>
<feature type="non-terminal residue" evidence="1">
    <location>
        <position position="27"/>
    </location>
</feature>
<gene>
    <name evidence="1" type="ORF">LCGC14_2742920</name>
</gene>
<accession>A0A0F8ZR53</accession>
<name>A0A0F8ZR53_9ZZZZ</name>
<evidence type="ECO:0000313" key="1">
    <source>
        <dbReference type="EMBL" id="KKK88465.1"/>
    </source>
</evidence>
<dbReference type="AlphaFoldDB" id="A0A0F8ZR53"/>
<comment type="caution">
    <text evidence="1">The sequence shown here is derived from an EMBL/GenBank/DDBJ whole genome shotgun (WGS) entry which is preliminary data.</text>
</comment>
<reference evidence="1" key="1">
    <citation type="journal article" date="2015" name="Nature">
        <title>Complex archaea that bridge the gap between prokaryotes and eukaryotes.</title>
        <authorList>
            <person name="Spang A."/>
            <person name="Saw J.H."/>
            <person name="Jorgensen S.L."/>
            <person name="Zaremba-Niedzwiedzka K."/>
            <person name="Martijn J."/>
            <person name="Lind A.E."/>
            <person name="van Eijk R."/>
            <person name="Schleper C."/>
            <person name="Guy L."/>
            <person name="Ettema T.J."/>
        </authorList>
    </citation>
    <scope>NUCLEOTIDE SEQUENCE</scope>
</reference>
<dbReference type="EMBL" id="LAZR01049940">
    <property type="protein sequence ID" value="KKK88465.1"/>
    <property type="molecule type" value="Genomic_DNA"/>
</dbReference>
<organism evidence="1">
    <name type="scientific">marine sediment metagenome</name>
    <dbReference type="NCBI Taxonomy" id="412755"/>
    <lineage>
        <taxon>unclassified sequences</taxon>
        <taxon>metagenomes</taxon>
        <taxon>ecological metagenomes</taxon>
    </lineage>
</organism>